<organism evidence="2 3">
    <name type="scientific">Stachybotrys chlorohalonatus (strain IBT 40285)</name>
    <dbReference type="NCBI Taxonomy" id="1283841"/>
    <lineage>
        <taxon>Eukaryota</taxon>
        <taxon>Fungi</taxon>
        <taxon>Dikarya</taxon>
        <taxon>Ascomycota</taxon>
        <taxon>Pezizomycotina</taxon>
        <taxon>Sordariomycetes</taxon>
        <taxon>Hypocreomycetidae</taxon>
        <taxon>Hypocreales</taxon>
        <taxon>Stachybotryaceae</taxon>
        <taxon>Stachybotrys</taxon>
    </lineage>
</organism>
<feature type="region of interest" description="Disordered" evidence="1">
    <location>
        <begin position="166"/>
        <end position="193"/>
    </location>
</feature>
<dbReference type="InParanoid" id="A0A084QHY4"/>
<evidence type="ECO:0000313" key="2">
    <source>
        <dbReference type="EMBL" id="KFA63569.1"/>
    </source>
</evidence>
<dbReference type="AlphaFoldDB" id="A0A084QHY4"/>
<keyword evidence="3" id="KW-1185">Reference proteome</keyword>
<reference evidence="2 3" key="1">
    <citation type="journal article" date="2014" name="BMC Genomics">
        <title>Comparative genome sequencing reveals chemotype-specific gene clusters in the toxigenic black mold Stachybotrys.</title>
        <authorList>
            <person name="Semeiks J."/>
            <person name="Borek D."/>
            <person name="Otwinowski Z."/>
            <person name="Grishin N.V."/>
        </authorList>
    </citation>
    <scope>NUCLEOTIDE SEQUENCE [LARGE SCALE GENOMIC DNA]</scope>
    <source>
        <strain evidence="2 3">IBT 40285</strain>
    </source>
</reference>
<sequence>MHAARFGCLPATATPRALPSEGTHAASNSNAVVSLPLARRQSANDLVRPIPAVPRDLLVATLKRALPSLPSLCSLLFVLSCSTTTADAAAAAFRGPNDLGWVRAELSLASKSTSAGYLRMCGQRSTCTRQLAGVPRLTAVVSLENAPAVLACFKFLAPDGTRQLRAAPSLRESPTKRLASPATRSSSSPSVLDHRPKGFDLCYAPRARFVPGILAVRSSSARSTGSEGIIWAASRGTQSQKL</sequence>
<gene>
    <name evidence="2" type="ORF">S40285_09841</name>
</gene>
<dbReference type="EMBL" id="KL660737">
    <property type="protein sequence ID" value="KFA63569.1"/>
    <property type="molecule type" value="Genomic_DNA"/>
</dbReference>
<accession>A0A084QHY4</accession>
<feature type="compositionally biased region" description="Low complexity" evidence="1">
    <location>
        <begin position="179"/>
        <end position="190"/>
    </location>
</feature>
<evidence type="ECO:0000256" key="1">
    <source>
        <dbReference type="SAM" id="MobiDB-lite"/>
    </source>
</evidence>
<proteinExistence type="predicted"/>
<dbReference type="HOGENOM" id="CLU_1147833_0_0_1"/>
<dbReference type="Proteomes" id="UP000028524">
    <property type="component" value="Unassembled WGS sequence"/>
</dbReference>
<name>A0A084QHY4_STAC4</name>
<evidence type="ECO:0000313" key="3">
    <source>
        <dbReference type="Proteomes" id="UP000028524"/>
    </source>
</evidence>
<protein>
    <submittedName>
        <fullName evidence="2">Uncharacterized protein</fullName>
    </submittedName>
</protein>